<dbReference type="AlphaFoldDB" id="A0AA88HCH9"/>
<comment type="cofactor">
    <cofactor evidence="1">
        <name>FMN</name>
        <dbReference type="ChEBI" id="CHEBI:58210"/>
    </cofactor>
</comment>
<keyword evidence="6" id="KW-0694">RNA-binding</keyword>
<dbReference type="PROSITE" id="PS50137">
    <property type="entry name" value="DS_RBD"/>
    <property type="match status" value="1"/>
</dbReference>
<reference evidence="8" key="1">
    <citation type="submission" date="2023-07" db="EMBL/GenBank/DDBJ databases">
        <title>Chromosome-level genome assembly of Artemia franciscana.</title>
        <authorList>
            <person name="Jo E."/>
        </authorList>
    </citation>
    <scope>NUCLEOTIDE SEQUENCE</scope>
    <source>
        <tissue evidence="8">Whole body</tissue>
    </source>
</reference>
<feature type="domain" description="DRBM" evidence="7">
    <location>
        <begin position="376"/>
        <end position="441"/>
    </location>
</feature>
<dbReference type="SUPFAM" id="SSF54768">
    <property type="entry name" value="dsRNA-binding domain-like"/>
    <property type="match status" value="1"/>
</dbReference>
<dbReference type="PANTHER" id="PTHR45936">
    <property type="entry name" value="TRNA-DIHYDROURIDINE(20) SYNTHASE [NAD(P)+]-LIKE"/>
    <property type="match status" value="1"/>
</dbReference>
<dbReference type="GO" id="GO:0017150">
    <property type="term" value="F:tRNA dihydrouridine synthase activity"/>
    <property type="evidence" value="ECO:0007669"/>
    <property type="project" value="InterPro"/>
</dbReference>
<dbReference type="InterPro" id="IPR044463">
    <property type="entry name" value="DUS2_DSRM"/>
</dbReference>
<comment type="caution">
    <text evidence="8">The sequence shown here is derived from an EMBL/GenBank/DDBJ whole genome shotgun (WGS) entry which is preliminary data.</text>
</comment>
<accession>A0AA88HCH9</accession>
<keyword evidence="2" id="KW-0285">Flavoprotein</keyword>
<keyword evidence="9" id="KW-1185">Reference proteome</keyword>
<keyword evidence="5" id="KW-0560">Oxidoreductase</keyword>
<dbReference type="InterPro" id="IPR018517">
    <property type="entry name" value="tRNA_hU_synthase_CS"/>
</dbReference>
<dbReference type="Pfam" id="PF01207">
    <property type="entry name" value="Dus"/>
    <property type="match status" value="1"/>
</dbReference>
<gene>
    <name evidence="8" type="ORF">QYM36_014477</name>
</gene>
<dbReference type="EMBL" id="JAVRJZ010000018">
    <property type="protein sequence ID" value="KAK2708862.1"/>
    <property type="molecule type" value="Genomic_DNA"/>
</dbReference>
<dbReference type="Gene3D" id="3.20.20.70">
    <property type="entry name" value="Aldolase class I"/>
    <property type="match status" value="1"/>
</dbReference>
<dbReference type="Pfam" id="PF00035">
    <property type="entry name" value="dsrm"/>
    <property type="match status" value="1"/>
</dbReference>
<dbReference type="InterPro" id="IPR052582">
    <property type="entry name" value="tRNA-DUS-like"/>
</dbReference>
<sequence>MDYRDKLILAPMVRMGTLPLRLLSLDYGADIVYGEEIIDWRMINTTRVENQILDTIDYVSETDGSVVFRTCSREKDRIVFQIGTADAKRALEVALKVEADVAAIDVNMGCPKDFSIKGGMGAALLRQPEKIQEILATLVQNVKIPVTCKIRILDSLEETLNLCKMIQNCGVSALAVHGRRKEERSHQNNHDDYIRAISKELKIPVIANGGSNDIKCYEDILSFKKRTNAAAIMIARAAQWNCSVFRRQGSLPLESVIKSYLKYVVDYDSLVGNAKYCIQSMLRDLQDSDVGKALLDCQTLESLCQIWSLDAYYRLKQEEFKCRLGKSGLYQPSRGIKLSEEPIYKRLKIVDGNEDSMKLAPVVFHRGEVKKAETLLPKSILYMWTQRKGLQQPLYQTKSIEKLFYSIVTVEGKIYGSSVGSKSKRYAEQAAAQVCIDALDLAPVKSGS</sequence>
<name>A0AA88HCH9_ARTSF</name>
<dbReference type="SMART" id="SM00358">
    <property type="entry name" value="DSRM"/>
    <property type="match status" value="1"/>
</dbReference>
<evidence type="ECO:0000313" key="8">
    <source>
        <dbReference type="EMBL" id="KAK2708863.1"/>
    </source>
</evidence>
<evidence type="ECO:0000256" key="6">
    <source>
        <dbReference type="PROSITE-ProRule" id="PRU00266"/>
    </source>
</evidence>
<evidence type="ECO:0000256" key="4">
    <source>
        <dbReference type="ARBA" id="ARBA00022694"/>
    </source>
</evidence>
<evidence type="ECO:0000256" key="2">
    <source>
        <dbReference type="ARBA" id="ARBA00022630"/>
    </source>
</evidence>
<dbReference type="PROSITE" id="PS01136">
    <property type="entry name" value="UPF0034"/>
    <property type="match status" value="1"/>
</dbReference>
<protein>
    <recommendedName>
        <fullName evidence="7">DRBM domain-containing protein</fullName>
    </recommendedName>
</protein>
<evidence type="ECO:0000256" key="5">
    <source>
        <dbReference type="ARBA" id="ARBA00023002"/>
    </source>
</evidence>
<dbReference type="GO" id="GO:0000049">
    <property type="term" value="F:tRNA binding"/>
    <property type="evidence" value="ECO:0007669"/>
    <property type="project" value="InterPro"/>
</dbReference>
<proteinExistence type="predicted"/>
<dbReference type="CDD" id="cd19871">
    <property type="entry name" value="DSRM_DUS2L"/>
    <property type="match status" value="1"/>
</dbReference>
<keyword evidence="3" id="KW-0288">FMN</keyword>
<dbReference type="InterPro" id="IPR013785">
    <property type="entry name" value="Aldolase_TIM"/>
</dbReference>
<evidence type="ECO:0000256" key="1">
    <source>
        <dbReference type="ARBA" id="ARBA00001917"/>
    </source>
</evidence>
<organism evidence="8 9">
    <name type="scientific">Artemia franciscana</name>
    <name type="common">Brine shrimp</name>
    <name type="synonym">Artemia sanfranciscana</name>
    <dbReference type="NCBI Taxonomy" id="6661"/>
    <lineage>
        <taxon>Eukaryota</taxon>
        <taxon>Metazoa</taxon>
        <taxon>Ecdysozoa</taxon>
        <taxon>Arthropoda</taxon>
        <taxon>Crustacea</taxon>
        <taxon>Branchiopoda</taxon>
        <taxon>Anostraca</taxon>
        <taxon>Artemiidae</taxon>
        <taxon>Artemia</taxon>
    </lineage>
</organism>
<dbReference type="SUPFAM" id="SSF51395">
    <property type="entry name" value="FMN-linked oxidoreductases"/>
    <property type="match status" value="1"/>
</dbReference>
<dbReference type="CDD" id="cd02801">
    <property type="entry name" value="DUS_like_FMN"/>
    <property type="match status" value="1"/>
</dbReference>
<evidence type="ECO:0000256" key="3">
    <source>
        <dbReference type="ARBA" id="ARBA00022643"/>
    </source>
</evidence>
<dbReference type="GO" id="GO:0050660">
    <property type="term" value="F:flavin adenine dinucleotide binding"/>
    <property type="evidence" value="ECO:0007669"/>
    <property type="project" value="InterPro"/>
</dbReference>
<dbReference type="GO" id="GO:0005737">
    <property type="term" value="C:cytoplasm"/>
    <property type="evidence" value="ECO:0007669"/>
    <property type="project" value="TreeGrafter"/>
</dbReference>
<dbReference type="InterPro" id="IPR035587">
    <property type="entry name" value="DUS-like_FMN-bd"/>
</dbReference>
<keyword evidence="4" id="KW-0819">tRNA processing</keyword>
<dbReference type="Proteomes" id="UP001187531">
    <property type="component" value="Unassembled WGS sequence"/>
</dbReference>
<dbReference type="InterPro" id="IPR014720">
    <property type="entry name" value="dsRBD_dom"/>
</dbReference>
<dbReference type="PANTHER" id="PTHR45936:SF1">
    <property type="entry name" value="TRNA-DIHYDROURIDINE(20) SYNTHASE [NAD(P)+]-LIKE"/>
    <property type="match status" value="1"/>
</dbReference>
<evidence type="ECO:0000313" key="9">
    <source>
        <dbReference type="Proteomes" id="UP001187531"/>
    </source>
</evidence>
<dbReference type="EMBL" id="JAVRJZ010000018">
    <property type="protein sequence ID" value="KAK2708863.1"/>
    <property type="molecule type" value="Genomic_DNA"/>
</dbReference>
<dbReference type="Gene3D" id="3.30.160.20">
    <property type="match status" value="1"/>
</dbReference>
<evidence type="ECO:0000259" key="7">
    <source>
        <dbReference type="PROSITE" id="PS50137"/>
    </source>
</evidence>